<accession>A0ABP9HW04</accession>
<keyword evidence="1" id="KW-0732">Signal</keyword>
<dbReference type="EMBL" id="BAABIL010000297">
    <property type="protein sequence ID" value="GAA4980170.1"/>
    <property type="molecule type" value="Genomic_DNA"/>
</dbReference>
<reference evidence="3" key="1">
    <citation type="journal article" date="2019" name="Int. J. Syst. Evol. Microbiol.">
        <title>The Global Catalogue of Microorganisms (GCM) 10K type strain sequencing project: providing services to taxonomists for standard genome sequencing and annotation.</title>
        <authorList>
            <consortium name="The Broad Institute Genomics Platform"/>
            <consortium name="The Broad Institute Genome Sequencing Center for Infectious Disease"/>
            <person name="Wu L."/>
            <person name="Ma J."/>
        </authorList>
    </citation>
    <scope>NUCLEOTIDE SEQUENCE [LARGE SCALE GENOMIC DNA]</scope>
    <source>
        <strain evidence="3">JCM 18126</strain>
    </source>
</reference>
<comment type="caution">
    <text evidence="2">The sequence shown here is derived from an EMBL/GenBank/DDBJ whole genome shotgun (WGS) entry which is preliminary data.</text>
</comment>
<evidence type="ECO:0000313" key="2">
    <source>
        <dbReference type="EMBL" id="GAA4980170.1"/>
    </source>
</evidence>
<proteinExistence type="predicted"/>
<protein>
    <recommendedName>
        <fullName evidence="4">LGFP repeat-containing protein</fullName>
    </recommendedName>
</protein>
<evidence type="ECO:0000313" key="3">
    <source>
        <dbReference type="Proteomes" id="UP001501195"/>
    </source>
</evidence>
<organism evidence="2 3">
    <name type="scientific">Kineococcus glutinatus</name>
    <dbReference type="NCBI Taxonomy" id="1070872"/>
    <lineage>
        <taxon>Bacteria</taxon>
        <taxon>Bacillati</taxon>
        <taxon>Actinomycetota</taxon>
        <taxon>Actinomycetes</taxon>
        <taxon>Kineosporiales</taxon>
        <taxon>Kineosporiaceae</taxon>
        <taxon>Kineococcus</taxon>
    </lineage>
</organism>
<gene>
    <name evidence="2" type="ORF">GCM10023225_20530</name>
</gene>
<evidence type="ECO:0008006" key="4">
    <source>
        <dbReference type="Google" id="ProtNLM"/>
    </source>
</evidence>
<dbReference type="Proteomes" id="UP001501195">
    <property type="component" value="Unassembled WGS sequence"/>
</dbReference>
<keyword evidence="3" id="KW-1185">Reference proteome</keyword>
<feature type="chain" id="PRO_5047281180" description="LGFP repeat-containing protein" evidence="1">
    <location>
        <begin position="20"/>
        <end position="240"/>
    </location>
</feature>
<feature type="signal peptide" evidence="1">
    <location>
        <begin position="1"/>
        <end position="19"/>
    </location>
</feature>
<name>A0ABP9HW04_9ACTN</name>
<dbReference type="Pfam" id="PF08310">
    <property type="entry name" value="LGFP"/>
    <property type="match status" value="3"/>
</dbReference>
<evidence type="ECO:0000256" key="1">
    <source>
        <dbReference type="SAM" id="SignalP"/>
    </source>
</evidence>
<dbReference type="InterPro" id="IPR013207">
    <property type="entry name" value="LGFP"/>
</dbReference>
<sequence>MAVAVAAAALTATAAPVQAAPTAFVQNADGSRSYGGYVVRGEILRCYVGLGAEQGFLGRPFSEESGPERGYGFRQSFQGGEVYWTPATGAHVVKGEILDEYRHENYNLGWLGYPVSDEIPVRGGVIQRFQGAVVYWSPATGAHPVRGAIMDRYAQDRWETGRLGFPTSGEQAVYGGAVQTFQGGDVYWSPATGAHAVVGGIKEVYDHFDGLDGNGFPLGEEYRTRTGWRQDFQDAYILFG</sequence>